<organism evidence="1 2">
    <name type="scientific">Pleurodeles waltl</name>
    <name type="common">Iberian ribbed newt</name>
    <dbReference type="NCBI Taxonomy" id="8319"/>
    <lineage>
        <taxon>Eukaryota</taxon>
        <taxon>Metazoa</taxon>
        <taxon>Chordata</taxon>
        <taxon>Craniata</taxon>
        <taxon>Vertebrata</taxon>
        <taxon>Euteleostomi</taxon>
        <taxon>Amphibia</taxon>
        <taxon>Batrachia</taxon>
        <taxon>Caudata</taxon>
        <taxon>Salamandroidea</taxon>
        <taxon>Salamandridae</taxon>
        <taxon>Pleurodelinae</taxon>
        <taxon>Pleurodeles</taxon>
    </lineage>
</organism>
<protein>
    <submittedName>
        <fullName evidence="1">Uncharacterized protein</fullName>
    </submittedName>
</protein>
<proteinExistence type="predicted"/>
<evidence type="ECO:0000313" key="1">
    <source>
        <dbReference type="EMBL" id="KAJ1186372.1"/>
    </source>
</evidence>
<evidence type="ECO:0000313" key="2">
    <source>
        <dbReference type="Proteomes" id="UP001066276"/>
    </source>
</evidence>
<reference evidence="1" key="1">
    <citation type="journal article" date="2022" name="bioRxiv">
        <title>Sequencing and chromosome-scale assembly of the giantPleurodeles waltlgenome.</title>
        <authorList>
            <person name="Brown T."/>
            <person name="Elewa A."/>
            <person name="Iarovenko S."/>
            <person name="Subramanian E."/>
            <person name="Araus A.J."/>
            <person name="Petzold A."/>
            <person name="Susuki M."/>
            <person name="Suzuki K.-i.T."/>
            <person name="Hayashi T."/>
            <person name="Toyoda A."/>
            <person name="Oliveira C."/>
            <person name="Osipova E."/>
            <person name="Leigh N.D."/>
            <person name="Simon A."/>
            <person name="Yun M.H."/>
        </authorList>
    </citation>
    <scope>NUCLEOTIDE SEQUENCE</scope>
    <source>
        <strain evidence="1">20211129_DDA</strain>
        <tissue evidence="1">Liver</tissue>
    </source>
</reference>
<name>A0AAV7UBL8_PLEWA</name>
<dbReference type="Proteomes" id="UP001066276">
    <property type="component" value="Chromosome 3_1"/>
</dbReference>
<keyword evidence="2" id="KW-1185">Reference proteome</keyword>
<comment type="caution">
    <text evidence="1">The sequence shown here is derived from an EMBL/GenBank/DDBJ whole genome shotgun (WGS) entry which is preliminary data.</text>
</comment>
<dbReference type="EMBL" id="JANPWB010000005">
    <property type="protein sequence ID" value="KAJ1186372.1"/>
    <property type="molecule type" value="Genomic_DNA"/>
</dbReference>
<dbReference type="AlphaFoldDB" id="A0AAV7UBL8"/>
<sequence>MRCRLIRHRKAAVERCVRCGPCQHAGRGNMRAVVACGPCHWAAAQIFFLPSLEGPCSGFKCVVTTFLSVGATAVESTTSLSGGLWSFAGPLPGAGRIGLSQRSRATEGSPQGSEAASIPLLVKGQCVSPVSRHACAVCFSLTFRQRHDPL</sequence>
<accession>A0AAV7UBL8</accession>
<gene>
    <name evidence="1" type="ORF">NDU88_003154</name>
</gene>